<dbReference type="Gene3D" id="3.40.50.720">
    <property type="entry name" value="NAD(P)-binding Rossmann-like Domain"/>
    <property type="match status" value="1"/>
</dbReference>
<comment type="similarity">
    <text evidence="1">Belongs to the NAD(P)-dependent epimerase/dehydratase family.</text>
</comment>
<dbReference type="InterPro" id="IPR001509">
    <property type="entry name" value="Epimerase_deHydtase"/>
</dbReference>
<organism evidence="5 6">
    <name type="scientific">Streptomyces bathyalis</name>
    <dbReference type="NCBI Taxonomy" id="2710756"/>
    <lineage>
        <taxon>Bacteria</taxon>
        <taxon>Bacillati</taxon>
        <taxon>Actinomycetota</taxon>
        <taxon>Actinomycetes</taxon>
        <taxon>Kitasatosporales</taxon>
        <taxon>Streptomycetaceae</taxon>
        <taxon>Streptomyces</taxon>
    </lineage>
</organism>
<sequence length="272" mass="29533">MRVWVSGARGRLGAEVCRQLAAAGHDVVEADVAGDADGSVDLLDRHAVARSLESADAIIHCAGIPSPEGVAPAELVHANTMSTFNALEEGWTAGVRTAVLASSGSIHGTAWSPEPLTHPYVPVDEDSPLQYVDPYALTKDFMERMGQMYARRGMTVTALRFHWILTPDEVSRLIDGISEEEGVRTLWGYVDLEDAARACLLALEPRDGYDAYQTLLITADDTLVTRPTGQLLAEHCPDTELRAPLSGHAGGFDCSRARRVIGWSPRSRRRDT</sequence>
<dbReference type="RefSeq" id="WP_197351657.1">
    <property type="nucleotide sequence ID" value="NZ_CP048882.1"/>
</dbReference>
<dbReference type="EMBL" id="CP048882">
    <property type="protein sequence ID" value="QPP07850.1"/>
    <property type="molecule type" value="Genomic_DNA"/>
</dbReference>
<dbReference type="GO" id="GO:0016491">
    <property type="term" value="F:oxidoreductase activity"/>
    <property type="evidence" value="ECO:0007669"/>
    <property type="project" value="UniProtKB-KW"/>
</dbReference>
<evidence type="ECO:0000256" key="2">
    <source>
        <dbReference type="ARBA" id="ARBA00023002"/>
    </source>
</evidence>
<name>A0A7T1T7I6_9ACTN</name>
<evidence type="ECO:0000313" key="5">
    <source>
        <dbReference type="EMBL" id="QPP07850.1"/>
    </source>
</evidence>
<dbReference type="SUPFAM" id="SSF51735">
    <property type="entry name" value="NAD(P)-binding Rossmann-fold domains"/>
    <property type="match status" value="1"/>
</dbReference>
<dbReference type="Pfam" id="PF01370">
    <property type="entry name" value="Epimerase"/>
    <property type="match status" value="1"/>
</dbReference>
<protein>
    <submittedName>
        <fullName evidence="5">NAD(P)-dependent oxidoreductase</fullName>
    </submittedName>
</protein>
<evidence type="ECO:0000259" key="4">
    <source>
        <dbReference type="Pfam" id="PF01370"/>
    </source>
</evidence>
<proteinExistence type="inferred from homology"/>
<dbReference type="InterPro" id="IPR036291">
    <property type="entry name" value="NAD(P)-bd_dom_sf"/>
</dbReference>
<gene>
    <name evidence="5" type="ORF">G4Z16_17200</name>
</gene>
<dbReference type="Proteomes" id="UP000595046">
    <property type="component" value="Chromosome"/>
</dbReference>
<evidence type="ECO:0000313" key="6">
    <source>
        <dbReference type="Proteomes" id="UP000595046"/>
    </source>
</evidence>
<dbReference type="PANTHER" id="PTHR43103">
    <property type="entry name" value="NUCLEOSIDE-DIPHOSPHATE-SUGAR EPIMERASE"/>
    <property type="match status" value="1"/>
</dbReference>
<accession>A0A7T1T7I6</accession>
<keyword evidence="2" id="KW-0560">Oxidoreductase</keyword>
<reference evidence="6" key="1">
    <citation type="submission" date="2020-02" db="EMBL/GenBank/DDBJ databases">
        <title>Streptomyces sp. ASO4wet.</title>
        <authorList>
            <person name="Risdian C."/>
            <person name="Landwehr W."/>
            <person name="Schupp P."/>
            <person name="Wink J."/>
        </authorList>
    </citation>
    <scope>NUCLEOTIDE SEQUENCE [LARGE SCALE GENOMIC DNA]</scope>
    <source>
        <strain evidence="6">ASO4wet</strain>
    </source>
</reference>
<feature type="domain" description="NAD-dependent epimerase/dehydratase" evidence="4">
    <location>
        <begin position="4"/>
        <end position="208"/>
    </location>
</feature>
<evidence type="ECO:0000256" key="1">
    <source>
        <dbReference type="ARBA" id="ARBA00007637"/>
    </source>
</evidence>
<dbReference type="KEGG" id="sbat:G4Z16_17200"/>
<evidence type="ECO:0000256" key="3">
    <source>
        <dbReference type="ARBA" id="ARBA00023027"/>
    </source>
</evidence>
<keyword evidence="3" id="KW-0520">NAD</keyword>
<dbReference type="PANTHER" id="PTHR43103:SF5">
    <property type="entry name" value="4-EPIMERASE, PUTATIVE (AFU_ORTHOLOGUE AFUA_7G00360)-RELATED"/>
    <property type="match status" value="1"/>
</dbReference>
<keyword evidence="6" id="KW-1185">Reference proteome</keyword>
<dbReference type="AlphaFoldDB" id="A0A7T1T7I6"/>